<feature type="compositionally biased region" description="Polar residues" evidence="4">
    <location>
        <begin position="214"/>
        <end position="233"/>
    </location>
</feature>
<dbReference type="PRINTS" id="PR00035">
    <property type="entry name" value="HTHGNTR"/>
</dbReference>
<dbReference type="SUPFAM" id="SSF48008">
    <property type="entry name" value="GntR ligand-binding domain-like"/>
    <property type="match status" value="1"/>
</dbReference>
<protein>
    <submittedName>
        <fullName evidence="6">FCD domain-containing protein</fullName>
    </submittedName>
</protein>
<dbReference type="PANTHER" id="PTHR43537:SF45">
    <property type="entry name" value="GNTR FAMILY REGULATORY PROTEIN"/>
    <property type="match status" value="1"/>
</dbReference>
<keyword evidence="2" id="KW-0238">DNA-binding</keyword>
<dbReference type="PROSITE" id="PS50949">
    <property type="entry name" value="HTH_GNTR"/>
    <property type="match status" value="1"/>
</dbReference>
<dbReference type="RefSeq" id="WP_265419928.1">
    <property type="nucleotide sequence ID" value="NZ_CP093443.1"/>
</dbReference>
<dbReference type="PANTHER" id="PTHR43537">
    <property type="entry name" value="TRANSCRIPTIONAL REGULATOR, GNTR FAMILY"/>
    <property type="match status" value="1"/>
</dbReference>
<keyword evidence="3" id="KW-0804">Transcription</keyword>
<dbReference type="SMART" id="SM00895">
    <property type="entry name" value="FCD"/>
    <property type="match status" value="1"/>
</dbReference>
<dbReference type="SUPFAM" id="SSF46785">
    <property type="entry name" value="Winged helix' DNA-binding domain"/>
    <property type="match status" value="1"/>
</dbReference>
<dbReference type="InterPro" id="IPR008920">
    <property type="entry name" value="TF_FadR/GntR_C"/>
</dbReference>
<dbReference type="InterPro" id="IPR011711">
    <property type="entry name" value="GntR_C"/>
</dbReference>
<dbReference type="SMART" id="SM00345">
    <property type="entry name" value="HTH_GNTR"/>
    <property type="match status" value="1"/>
</dbReference>
<sequence length="277" mass="29825">MTSAEMPRSETVRVTEVLRNEIIDGDRAPGERLVERNLATELGVSRVPIREALKKLASEGLVTNRPNTWSTVREFSPSDIADLNEVRTVFDVLSFELAAQRHTREGLARLEATMLKGRELSETGDAVGAHRCAAEFHAIVIELSGNELLAEIGSLLDSRMRWQLSQHDDLAVVATEHAELYDAIARRDQALAGALAARHLGTSQEQHDKHSRRLAQTGSSASRTGESASPRTDQSADEPAGKSASPSTDEPTDQPAGVPNDSSPETGDTQSASAAAD</sequence>
<keyword evidence="1" id="KW-0805">Transcription regulation</keyword>
<organism evidence="6 7">
    <name type="scientific">Brevibacterium spongiae</name>
    <dbReference type="NCBI Taxonomy" id="2909672"/>
    <lineage>
        <taxon>Bacteria</taxon>
        <taxon>Bacillati</taxon>
        <taxon>Actinomycetota</taxon>
        <taxon>Actinomycetes</taxon>
        <taxon>Micrococcales</taxon>
        <taxon>Brevibacteriaceae</taxon>
        <taxon>Brevibacterium</taxon>
    </lineage>
</organism>
<evidence type="ECO:0000259" key="5">
    <source>
        <dbReference type="PROSITE" id="PS50949"/>
    </source>
</evidence>
<name>A0ABY5SS89_9MICO</name>
<reference evidence="6" key="1">
    <citation type="submission" date="2022-03" db="EMBL/GenBank/DDBJ databases">
        <title>Brevibacterium spongiae sp. nov., isolated from marine sponge.</title>
        <authorList>
            <person name="Li Z."/>
            <person name="Zhang M."/>
        </authorList>
    </citation>
    <scope>NUCLEOTIDE SEQUENCE</scope>
    <source>
        <strain evidence="6">WHS-Z9</strain>
    </source>
</reference>
<dbReference type="Gene3D" id="1.10.10.10">
    <property type="entry name" value="Winged helix-like DNA-binding domain superfamily/Winged helix DNA-binding domain"/>
    <property type="match status" value="1"/>
</dbReference>
<evidence type="ECO:0000256" key="3">
    <source>
        <dbReference type="ARBA" id="ARBA00023163"/>
    </source>
</evidence>
<dbReference type="Gene3D" id="1.20.120.530">
    <property type="entry name" value="GntR ligand-binding domain-like"/>
    <property type="match status" value="1"/>
</dbReference>
<dbReference type="Proteomes" id="UP001064879">
    <property type="component" value="Chromosome"/>
</dbReference>
<dbReference type="InterPro" id="IPR000524">
    <property type="entry name" value="Tscrpt_reg_HTH_GntR"/>
</dbReference>
<keyword evidence="7" id="KW-1185">Reference proteome</keyword>
<dbReference type="Pfam" id="PF00392">
    <property type="entry name" value="GntR"/>
    <property type="match status" value="1"/>
</dbReference>
<gene>
    <name evidence="6" type="ORF">L1F31_07000</name>
</gene>
<dbReference type="EMBL" id="CP093443">
    <property type="protein sequence ID" value="UVI37387.1"/>
    <property type="molecule type" value="Genomic_DNA"/>
</dbReference>
<dbReference type="InterPro" id="IPR036390">
    <property type="entry name" value="WH_DNA-bd_sf"/>
</dbReference>
<evidence type="ECO:0000256" key="4">
    <source>
        <dbReference type="SAM" id="MobiDB-lite"/>
    </source>
</evidence>
<accession>A0ABY5SS89</accession>
<evidence type="ECO:0000313" key="7">
    <source>
        <dbReference type="Proteomes" id="UP001064879"/>
    </source>
</evidence>
<evidence type="ECO:0000256" key="2">
    <source>
        <dbReference type="ARBA" id="ARBA00023125"/>
    </source>
</evidence>
<feature type="domain" description="HTH gntR-type" evidence="5">
    <location>
        <begin position="8"/>
        <end position="75"/>
    </location>
</feature>
<dbReference type="CDD" id="cd07377">
    <property type="entry name" value="WHTH_GntR"/>
    <property type="match status" value="1"/>
</dbReference>
<evidence type="ECO:0000256" key="1">
    <source>
        <dbReference type="ARBA" id="ARBA00023015"/>
    </source>
</evidence>
<dbReference type="InterPro" id="IPR036388">
    <property type="entry name" value="WH-like_DNA-bd_sf"/>
</dbReference>
<feature type="region of interest" description="Disordered" evidence="4">
    <location>
        <begin position="200"/>
        <end position="277"/>
    </location>
</feature>
<evidence type="ECO:0000313" key="6">
    <source>
        <dbReference type="EMBL" id="UVI37387.1"/>
    </source>
</evidence>
<dbReference type="Pfam" id="PF07729">
    <property type="entry name" value="FCD"/>
    <property type="match status" value="1"/>
</dbReference>
<feature type="compositionally biased region" description="Polar residues" evidence="4">
    <location>
        <begin position="260"/>
        <end position="277"/>
    </location>
</feature>
<proteinExistence type="predicted"/>